<feature type="region of interest" description="Disordered" evidence="6">
    <location>
        <begin position="309"/>
        <end position="378"/>
    </location>
</feature>
<keyword evidence="4 7" id="KW-1133">Transmembrane helix</keyword>
<organism evidence="9 10">
    <name type="scientific">Allostreptomyces psammosilenae</name>
    <dbReference type="NCBI Taxonomy" id="1892865"/>
    <lineage>
        <taxon>Bacteria</taxon>
        <taxon>Bacillati</taxon>
        <taxon>Actinomycetota</taxon>
        <taxon>Actinomycetes</taxon>
        <taxon>Kitasatosporales</taxon>
        <taxon>Streptomycetaceae</taxon>
        <taxon>Allostreptomyces</taxon>
    </lineage>
</organism>
<evidence type="ECO:0000256" key="7">
    <source>
        <dbReference type="SAM" id="Phobius"/>
    </source>
</evidence>
<dbReference type="GO" id="GO:0005886">
    <property type="term" value="C:plasma membrane"/>
    <property type="evidence" value="ECO:0007669"/>
    <property type="project" value="UniProtKB-SubCell"/>
</dbReference>
<name>A0A852ZP63_9ACTN</name>
<feature type="domain" description="Type II secretion system protein GspF" evidence="8">
    <location>
        <begin position="132"/>
        <end position="251"/>
    </location>
</feature>
<feature type="transmembrane region" description="Helical" evidence="7">
    <location>
        <begin position="6"/>
        <end position="28"/>
    </location>
</feature>
<gene>
    <name evidence="9" type="ORF">FHU37_000190</name>
</gene>
<feature type="transmembrane region" description="Helical" evidence="7">
    <location>
        <begin position="86"/>
        <end position="112"/>
    </location>
</feature>
<feature type="transmembrane region" description="Helical" evidence="7">
    <location>
        <begin position="270"/>
        <end position="290"/>
    </location>
</feature>
<evidence type="ECO:0000256" key="1">
    <source>
        <dbReference type="ARBA" id="ARBA00004651"/>
    </source>
</evidence>
<dbReference type="Proteomes" id="UP000567795">
    <property type="component" value="Unassembled WGS sequence"/>
</dbReference>
<evidence type="ECO:0000256" key="5">
    <source>
        <dbReference type="ARBA" id="ARBA00023136"/>
    </source>
</evidence>
<dbReference type="RefSeq" id="WP_179812337.1">
    <property type="nucleotide sequence ID" value="NZ_JACBZD010000001.1"/>
</dbReference>
<evidence type="ECO:0000259" key="8">
    <source>
        <dbReference type="Pfam" id="PF00482"/>
    </source>
</evidence>
<feature type="transmembrane region" description="Helical" evidence="7">
    <location>
        <begin position="245"/>
        <end position="264"/>
    </location>
</feature>
<dbReference type="PANTHER" id="PTHR35007">
    <property type="entry name" value="INTEGRAL MEMBRANE PROTEIN-RELATED"/>
    <property type="match status" value="1"/>
</dbReference>
<comment type="caution">
    <text evidence="9">The sequence shown here is derived from an EMBL/GenBank/DDBJ whole genome shotgun (WGS) entry which is preliminary data.</text>
</comment>
<evidence type="ECO:0000256" key="3">
    <source>
        <dbReference type="ARBA" id="ARBA00022692"/>
    </source>
</evidence>
<dbReference type="EMBL" id="JACBZD010000001">
    <property type="protein sequence ID" value="NYI03247.1"/>
    <property type="molecule type" value="Genomic_DNA"/>
</dbReference>
<feature type="transmembrane region" description="Helical" evidence="7">
    <location>
        <begin position="48"/>
        <end position="66"/>
    </location>
</feature>
<evidence type="ECO:0000256" key="4">
    <source>
        <dbReference type="ARBA" id="ARBA00022989"/>
    </source>
</evidence>
<dbReference type="InterPro" id="IPR018076">
    <property type="entry name" value="T2SS_GspF_dom"/>
</dbReference>
<dbReference type="Pfam" id="PF00482">
    <property type="entry name" value="T2SSF"/>
    <property type="match status" value="1"/>
</dbReference>
<dbReference type="PANTHER" id="PTHR35007:SF3">
    <property type="entry name" value="POSSIBLE CONSERVED ALANINE RICH MEMBRANE PROTEIN"/>
    <property type="match status" value="1"/>
</dbReference>
<protein>
    <recommendedName>
        <fullName evidence="8">Type II secretion system protein GspF domain-containing protein</fullName>
    </recommendedName>
</protein>
<feature type="compositionally biased region" description="Basic and acidic residues" evidence="6">
    <location>
        <begin position="310"/>
        <end position="324"/>
    </location>
</feature>
<feature type="compositionally biased region" description="Gly residues" evidence="6">
    <location>
        <begin position="325"/>
        <end position="372"/>
    </location>
</feature>
<keyword evidence="10" id="KW-1185">Reference proteome</keyword>
<evidence type="ECO:0000313" key="10">
    <source>
        <dbReference type="Proteomes" id="UP000567795"/>
    </source>
</evidence>
<accession>A0A852ZP63</accession>
<dbReference type="AlphaFoldDB" id="A0A852ZP63"/>
<proteinExistence type="predicted"/>
<sequence length="378" mass="38559">MLFGAGAFAMVLSGTVVALGLVCLVVGLRGTEAEPLRYRLRARLARRLPGFGAAGEGAGLGGRPAVGGGFGGTARLRAVAAVAGGVLGWAVSGVALAVVLVPLGVYGLPWLLAGGRRGQSHTERLEALAEWTQRLSDVLLLGMGLEQAIISSRRTAPEAIEAEVGDLVARLQARRRPDEALRAFADALDDATADKVVSALILRTTDRGPGLARALADLAVTVREEVRQRRAVEADRARHHATVRWLVYMILAVAVAGVLNRTYTAPYRTVAGQVVLAVLALGVVAVLMWMRSLSAHRPAARFLAAVGSAGRDRGGDRRAGERGGGDAGPGGAGAWDGGGSGRGWAEGAGVAGGGGGAADGGSSGGQAGGAGLWKGWRR</sequence>
<evidence type="ECO:0000256" key="6">
    <source>
        <dbReference type="SAM" id="MobiDB-lite"/>
    </source>
</evidence>
<evidence type="ECO:0000256" key="2">
    <source>
        <dbReference type="ARBA" id="ARBA00022475"/>
    </source>
</evidence>
<keyword evidence="2" id="KW-1003">Cell membrane</keyword>
<reference evidence="9 10" key="1">
    <citation type="submission" date="2020-07" db="EMBL/GenBank/DDBJ databases">
        <title>Sequencing the genomes of 1000 actinobacteria strains.</title>
        <authorList>
            <person name="Klenk H.-P."/>
        </authorList>
    </citation>
    <scope>NUCLEOTIDE SEQUENCE [LARGE SCALE GENOMIC DNA]</scope>
    <source>
        <strain evidence="9 10">DSM 42178</strain>
    </source>
</reference>
<keyword evidence="5 7" id="KW-0472">Membrane</keyword>
<keyword evidence="3 7" id="KW-0812">Transmembrane</keyword>
<comment type="subcellular location">
    <subcellularLocation>
        <location evidence="1">Cell membrane</location>
        <topology evidence="1">Multi-pass membrane protein</topology>
    </subcellularLocation>
</comment>
<evidence type="ECO:0000313" key="9">
    <source>
        <dbReference type="EMBL" id="NYI03247.1"/>
    </source>
</evidence>